<reference evidence="7" key="1">
    <citation type="submission" date="2022-02" db="EMBL/GenBank/DDBJ databases">
        <title>Fredinandcohnia quinoae sp. nov. isolated from Chenopodium quinoa seeds.</title>
        <authorList>
            <person name="Saati-Santamaria Z."/>
            <person name="Flores-Felix J.D."/>
            <person name="Igual J.M."/>
            <person name="Velazquez E."/>
            <person name="Garcia-Fraile P."/>
            <person name="Martinez-Molina E."/>
        </authorList>
    </citation>
    <scope>NUCLEOTIDE SEQUENCE</scope>
    <source>
        <strain evidence="7">SECRCQ15</strain>
    </source>
</reference>
<feature type="transmembrane region" description="Helical" evidence="5">
    <location>
        <begin position="145"/>
        <end position="161"/>
    </location>
</feature>
<evidence type="ECO:0000256" key="3">
    <source>
        <dbReference type="ARBA" id="ARBA00022989"/>
    </source>
</evidence>
<dbReference type="PROSITE" id="PS01130">
    <property type="entry name" value="SLC26A"/>
    <property type="match status" value="1"/>
</dbReference>
<feature type="domain" description="STAS" evidence="6">
    <location>
        <begin position="401"/>
        <end position="491"/>
    </location>
</feature>
<evidence type="ECO:0000313" key="8">
    <source>
        <dbReference type="Proteomes" id="UP001431131"/>
    </source>
</evidence>
<dbReference type="EMBL" id="JAKTTI010000048">
    <property type="protein sequence ID" value="MCH1627645.1"/>
    <property type="molecule type" value="Genomic_DNA"/>
</dbReference>
<keyword evidence="4 5" id="KW-0472">Membrane</keyword>
<dbReference type="GO" id="GO:0016020">
    <property type="term" value="C:membrane"/>
    <property type="evidence" value="ECO:0007669"/>
    <property type="project" value="UniProtKB-SubCell"/>
</dbReference>
<feature type="transmembrane region" description="Helical" evidence="5">
    <location>
        <begin position="316"/>
        <end position="338"/>
    </location>
</feature>
<feature type="transmembrane region" description="Helical" evidence="5">
    <location>
        <begin position="289"/>
        <end position="309"/>
    </location>
</feature>
<dbReference type="PROSITE" id="PS50801">
    <property type="entry name" value="STAS"/>
    <property type="match status" value="1"/>
</dbReference>
<keyword evidence="8" id="KW-1185">Reference proteome</keyword>
<evidence type="ECO:0000259" key="6">
    <source>
        <dbReference type="PROSITE" id="PS50801"/>
    </source>
</evidence>
<dbReference type="InterPro" id="IPR002645">
    <property type="entry name" value="STAS_dom"/>
</dbReference>
<protein>
    <submittedName>
        <fullName evidence="7">SulP family inorganic anion transporter</fullName>
    </submittedName>
</protein>
<feature type="transmembrane region" description="Helical" evidence="5">
    <location>
        <begin position="89"/>
        <end position="107"/>
    </location>
</feature>
<dbReference type="InterPro" id="IPR018045">
    <property type="entry name" value="S04_transporter_CS"/>
</dbReference>
<feature type="transmembrane region" description="Helical" evidence="5">
    <location>
        <begin position="365"/>
        <end position="382"/>
    </location>
</feature>
<evidence type="ECO:0000256" key="2">
    <source>
        <dbReference type="ARBA" id="ARBA00022692"/>
    </source>
</evidence>
<dbReference type="AlphaFoldDB" id="A0AAW5E3Y8"/>
<dbReference type="Gene3D" id="3.30.750.24">
    <property type="entry name" value="STAS domain"/>
    <property type="match status" value="1"/>
</dbReference>
<comment type="subcellular location">
    <subcellularLocation>
        <location evidence="1">Membrane</location>
        <topology evidence="1">Multi-pass membrane protein</topology>
    </subcellularLocation>
</comment>
<dbReference type="InterPro" id="IPR011547">
    <property type="entry name" value="SLC26A/SulP_dom"/>
</dbReference>
<dbReference type="InterPro" id="IPR036513">
    <property type="entry name" value="STAS_dom_sf"/>
</dbReference>
<feature type="transmembrane region" description="Helical" evidence="5">
    <location>
        <begin position="44"/>
        <end position="61"/>
    </location>
</feature>
<proteinExistence type="predicted"/>
<organism evidence="7 8">
    <name type="scientific">Fredinandcohnia quinoae</name>
    <dbReference type="NCBI Taxonomy" id="2918902"/>
    <lineage>
        <taxon>Bacteria</taxon>
        <taxon>Bacillati</taxon>
        <taxon>Bacillota</taxon>
        <taxon>Bacilli</taxon>
        <taxon>Bacillales</taxon>
        <taxon>Bacillaceae</taxon>
        <taxon>Fredinandcohnia</taxon>
    </lineage>
</organism>
<dbReference type="Pfam" id="PF00916">
    <property type="entry name" value="Sulfate_transp"/>
    <property type="match status" value="2"/>
</dbReference>
<dbReference type="RefSeq" id="WP_240257562.1">
    <property type="nucleotide sequence ID" value="NZ_JAKTTI010000048.1"/>
</dbReference>
<dbReference type="SUPFAM" id="SSF52091">
    <property type="entry name" value="SpoIIaa-like"/>
    <property type="match status" value="1"/>
</dbReference>
<dbReference type="PANTHER" id="PTHR43310">
    <property type="entry name" value="SULFATE TRANSPORTER YBAR-RELATED"/>
    <property type="match status" value="1"/>
</dbReference>
<evidence type="ECO:0000313" key="7">
    <source>
        <dbReference type="EMBL" id="MCH1627645.1"/>
    </source>
</evidence>
<dbReference type="Pfam" id="PF01740">
    <property type="entry name" value="STAS"/>
    <property type="match status" value="1"/>
</dbReference>
<dbReference type="PANTHER" id="PTHR43310:SF1">
    <property type="entry name" value="SULFATE TRANSPORTER YBAR-RELATED"/>
    <property type="match status" value="1"/>
</dbReference>
<accession>A0AAW5E3Y8</accession>
<sequence>MNLSLIKNEWFGNVKGDVLAGIVVALALIPEAIAFSLIAGVDPMIGLYASFCIAVTIAFVGGRPGMISAATGATALLMVTLVADYGLQYLLAATILTGVLQIIMGVLKLGRLMKFVPRSVMTGFVNSLAILIFAAQLPHFKGESWQMYAMVAGALAIIYILPRFTKAVPSPLVAIIVMTIIAVMTGSGVRTIGDMGELSSTLPIFLIPDIPFTFETLQIIFPYSLSIAIVGLVESMLTATIVDDMTDTESDKNKEARGQGMANIVSGFFGGMAGCAMIGQSVINVKSGGRGRLSTLIAGSFLMVLIVLLQDYLVQIPMAALVGVMFMVSIGTFDWSSIKTLHKVPLTDTIVMVVTVLTVLKTHDLSKGVLVGIILSAIFFASKISKVTVTSLSGEGAHKKIYHVSGQLFFASVNDFVKSFDYKERISEIDLDLSKAHLWDDSAVGAIDKVVMKYYQNGVKVNLKGLNTESHQLLEKLASQPMGGLEKIVNQ</sequence>
<name>A0AAW5E3Y8_9BACI</name>
<feature type="transmembrane region" description="Helical" evidence="5">
    <location>
        <begin position="119"/>
        <end position="139"/>
    </location>
</feature>
<evidence type="ECO:0000256" key="1">
    <source>
        <dbReference type="ARBA" id="ARBA00004141"/>
    </source>
</evidence>
<evidence type="ECO:0000256" key="4">
    <source>
        <dbReference type="ARBA" id="ARBA00023136"/>
    </source>
</evidence>
<feature type="transmembrane region" description="Helical" evidence="5">
    <location>
        <begin position="173"/>
        <end position="193"/>
    </location>
</feature>
<feature type="transmembrane region" description="Helical" evidence="5">
    <location>
        <begin position="220"/>
        <end position="242"/>
    </location>
</feature>
<keyword evidence="3 5" id="KW-1133">Transmembrane helix</keyword>
<comment type="caution">
    <text evidence="7">The sequence shown here is derived from an EMBL/GenBank/DDBJ whole genome shotgun (WGS) entry which is preliminary data.</text>
</comment>
<keyword evidence="2 5" id="KW-0812">Transmembrane</keyword>
<gene>
    <name evidence="7" type="ORF">MJG50_20105</name>
</gene>
<evidence type="ECO:0000256" key="5">
    <source>
        <dbReference type="SAM" id="Phobius"/>
    </source>
</evidence>
<dbReference type="Proteomes" id="UP001431131">
    <property type="component" value="Unassembled WGS sequence"/>
</dbReference>
<feature type="transmembrane region" description="Helical" evidence="5">
    <location>
        <begin position="262"/>
        <end position="283"/>
    </location>
</feature>
<dbReference type="CDD" id="cd07042">
    <property type="entry name" value="STAS_SulP_like_sulfate_transporter"/>
    <property type="match status" value="1"/>
</dbReference>
<dbReference type="InterPro" id="IPR052706">
    <property type="entry name" value="Membrane-Transporter-like"/>
</dbReference>
<dbReference type="GO" id="GO:0008271">
    <property type="term" value="F:secondary active sulfate transmembrane transporter activity"/>
    <property type="evidence" value="ECO:0007669"/>
    <property type="project" value="InterPro"/>
</dbReference>